<dbReference type="InParanoid" id="A0A2K1IMN1"/>
<reference evidence="1 3" key="2">
    <citation type="journal article" date="2018" name="Plant J.">
        <title>The Physcomitrella patens chromosome-scale assembly reveals moss genome structure and evolution.</title>
        <authorList>
            <person name="Lang D."/>
            <person name="Ullrich K.K."/>
            <person name="Murat F."/>
            <person name="Fuchs J."/>
            <person name="Jenkins J."/>
            <person name="Haas F.B."/>
            <person name="Piednoel M."/>
            <person name="Gundlach H."/>
            <person name="Van Bel M."/>
            <person name="Meyberg R."/>
            <person name="Vives C."/>
            <person name="Morata J."/>
            <person name="Symeonidi A."/>
            <person name="Hiss M."/>
            <person name="Muchero W."/>
            <person name="Kamisugi Y."/>
            <person name="Saleh O."/>
            <person name="Blanc G."/>
            <person name="Decker E.L."/>
            <person name="van Gessel N."/>
            <person name="Grimwood J."/>
            <person name="Hayes R.D."/>
            <person name="Graham S.W."/>
            <person name="Gunter L.E."/>
            <person name="McDaniel S.F."/>
            <person name="Hoernstein S.N.W."/>
            <person name="Larsson A."/>
            <person name="Li F.W."/>
            <person name="Perroud P.F."/>
            <person name="Phillips J."/>
            <person name="Ranjan P."/>
            <person name="Rokshar D.S."/>
            <person name="Rothfels C.J."/>
            <person name="Schneider L."/>
            <person name="Shu S."/>
            <person name="Stevenson D.W."/>
            <person name="Thummler F."/>
            <person name="Tillich M."/>
            <person name="Villarreal Aguilar J.C."/>
            <person name="Widiez T."/>
            <person name="Wong G.K."/>
            <person name="Wymore A."/>
            <person name="Zhang Y."/>
            <person name="Zimmer A.D."/>
            <person name="Quatrano R.S."/>
            <person name="Mayer K.F.X."/>
            <person name="Goodstein D."/>
            <person name="Casacuberta J.M."/>
            <person name="Vandepoele K."/>
            <person name="Reski R."/>
            <person name="Cuming A.C."/>
            <person name="Tuskan G.A."/>
            <person name="Maumus F."/>
            <person name="Salse J."/>
            <person name="Schmutz J."/>
            <person name="Rensing S.A."/>
        </authorList>
    </citation>
    <scope>NUCLEOTIDE SEQUENCE [LARGE SCALE GENOMIC DNA]</scope>
    <source>
        <strain evidence="2 3">cv. Gransden 2004</strain>
    </source>
</reference>
<dbReference type="EnsemblPlants" id="Pp3c22_7720V3.3">
    <property type="protein sequence ID" value="Pp3c22_7720V3.3"/>
    <property type="gene ID" value="Pp3c22_7720"/>
</dbReference>
<accession>A0A2K1IMN1</accession>
<name>A0A2K1IMN1_PHYPA</name>
<dbReference type="Proteomes" id="UP000006727">
    <property type="component" value="Chromosome 22"/>
</dbReference>
<reference evidence="1 3" key="1">
    <citation type="journal article" date="2008" name="Science">
        <title>The Physcomitrella genome reveals evolutionary insights into the conquest of land by plants.</title>
        <authorList>
            <person name="Rensing S."/>
            <person name="Lang D."/>
            <person name="Zimmer A."/>
            <person name="Terry A."/>
            <person name="Salamov A."/>
            <person name="Shapiro H."/>
            <person name="Nishiyama T."/>
            <person name="Perroud P.-F."/>
            <person name="Lindquist E."/>
            <person name="Kamisugi Y."/>
            <person name="Tanahashi T."/>
            <person name="Sakakibara K."/>
            <person name="Fujita T."/>
            <person name="Oishi K."/>
            <person name="Shin-I T."/>
            <person name="Kuroki Y."/>
            <person name="Toyoda A."/>
            <person name="Suzuki Y."/>
            <person name="Hashimoto A."/>
            <person name="Yamaguchi K."/>
            <person name="Sugano A."/>
            <person name="Kohara Y."/>
            <person name="Fujiyama A."/>
            <person name="Anterola A."/>
            <person name="Aoki S."/>
            <person name="Ashton N."/>
            <person name="Barbazuk W.B."/>
            <person name="Barker E."/>
            <person name="Bennetzen J."/>
            <person name="Bezanilla M."/>
            <person name="Blankenship R."/>
            <person name="Cho S.H."/>
            <person name="Dutcher S."/>
            <person name="Estelle M."/>
            <person name="Fawcett J.A."/>
            <person name="Gundlach H."/>
            <person name="Hanada K."/>
            <person name="Heyl A."/>
            <person name="Hicks K.A."/>
            <person name="Hugh J."/>
            <person name="Lohr M."/>
            <person name="Mayer K."/>
            <person name="Melkozernov A."/>
            <person name="Murata T."/>
            <person name="Nelson D."/>
            <person name="Pils B."/>
            <person name="Prigge M."/>
            <person name="Reiss B."/>
            <person name="Renner T."/>
            <person name="Rombauts S."/>
            <person name="Rushton P."/>
            <person name="Sanderfoot A."/>
            <person name="Schween G."/>
            <person name="Shiu S.-H."/>
            <person name="Stueber K."/>
            <person name="Theodoulou F.L."/>
            <person name="Tu H."/>
            <person name="Van de Peer Y."/>
            <person name="Verrier P.J."/>
            <person name="Waters E."/>
            <person name="Wood A."/>
            <person name="Yang L."/>
            <person name="Cove D."/>
            <person name="Cuming A."/>
            <person name="Hasebe M."/>
            <person name="Lucas S."/>
            <person name="Mishler D.B."/>
            <person name="Reski R."/>
            <person name="Grigoriev I."/>
            <person name="Quatrano R.S."/>
            <person name="Boore J.L."/>
        </authorList>
    </citation>
    <scope>NUCLEOTIDE SEQUENCE [LARGE SCALE GENOMIC DNA]</scope>
    <source>
        <strain evidence="2 3">cv. Gransden 2004</strain>
    </source>
</reference>
<dbReference type="EnsemblPlants" id="Pp3c22_7720V3.1">
    <property type="protein sequence ID" value="Pp3c22_7720V3.1"/>
    <property type="gene ID" value="Pp3c22_7720"/>
</dbReference>
<dbReference type="Gramene" id="Pp3c22_7720V3.2">
    <property type="protein sequence ID" value="Pp3c22_7720V3.2"/>
    <property type="gene ID" value="Pp3c22_7720"/>
</dbReference>
<reference evidence="2" key="3">
    <citation type="submission" date="2020-12" db="UniProtKB">
        <authorList>
            <consortium name="EnsemblPlants"/>
        </authorList>
    </citation>
    <scope>IDENTIFICATION</scope>
</reference>
<evidence type="ECO:0000313" key="2">
    <source>
        <dbReference type="EnsemblPlants" id="Pp3c22_7720V3.1"/>
    </source>
</evidence>
<protein>
    <submittedName>
        <fullName evidence="1 2">Uncharacterized protein</fullName>
    </submittedName>
</protein>
<proteinExistence type="predicted"/>
<dbReference type="EMBL" id="ABEU02000022">
    <property type="protein sequence ID" value="PNR30532.1"/>
    <property type="molecule type" value="Genomic_DNA"/>
</dbReference>
<evidence type="ECO:0000313" key="1">
    <source>
        <dbReference type="EMBL" id="PNR30532.1"/>
    </source>
</evidence>
<dbReference type="Gramene" id="Pp3c22_7720V3.1">
    <property type="protein sequence ID" value="Pp3c22_7720V3.1"/>
    <property type="gene ID" value="Pp3c22_7720"/>
</dbReference>
<organism evidence="1">
    <name type="scientific">Physcomitrium patens</name>
    <name type="common">Spreading-leaved earth moss</name>
    <name type="synonym">Physcomitrella patens</name>
    <dbReference type="NCBI Taxonomy" id="3218"/>
    <lineage>
        <taxon>Eukaryota</taxon>
        <taxon>Viridiplantae</taxon>
        <taxon>Streptophyta</taxon>
        <taxon>Embryophyta</taxon>
        <taxon>Bryophyta</taxon>
        <taxon>Bryophytina</taxon>
        <taxon>Bryopsida</taxon>
        <taxon>Funariidae</taxon>
        <taxon>Funariales</taxon>
        <taxon>Funariaceae</taxon>
        <taxon>Physcomitrium</taxon>
    </lineage>
</organism>
<keyword evidence="3" id="KW-1185">Reference proteome</keyword>
<gene>
    <name evidence="1" type="ORF">PHYPA_026848</name>
</gene>
<dbReference type="EnsemblPlants" id="Pp3c22_7720V3.2">
    <property type="protein sequence ID" value="Pp3c22_7720V3.2"/>
    <property type="gene ID" value="Pp3c22_7720"/>
</dbReference>
<dbReference type="Gramene" id="Pp3c22_7720V3.3">
    <property type="protein sequence ID" value="Pp3c22_7720V3.3"/>
    <property type="gene ID" value="Pp3c22_7720"/>
</dbReference>
<sequence length="65" mass="7032">MGSVVTATAQQAPAPRRMAANVATVIVPQEPAQKRTEGSVATAIALPESAARNRRRRKLFDRYVV</sequence>
<dbReference type="AlphaFoldDB" id="A0A2K1IMN1"/>
<evidence type="ECO:0000313" key="3">
    <source>
        <dbReference type="Proteomes" id="UP000006727"/>
    </source>
</evidence>